<keyword evidence="15" id="KW-1185">Reference proteome</keyword>
<dbReference type="GO" id="GO:0006190">
    <property type="term" value="P:inosine salvage"/>
    <property type="evidence" value="ECO:0007669"/>
    <property type="project" value="InterPro"/>
</dbReference>
<comment type="cofactor">
    <cofactor evidence="1">
        <name>Mg(2+)</name>
        <dbReference type="ChEBI" id="CHEBI:18420"/>
    </cofactor>
</comment>
<reference evidence="14 15" key="2">
    <citation type="journal article" date="2014" name="BMC Genomics">
        <title>An improved genome of the model marine alga Ostreococcus tauri unfolds by assessing Illumina de novo assemblies.</title>
        <authorList>
            <person name="Blanc-Mathieu R."/>
            <person name="Verhelst B."/>
            <person name="Derelle E."/>
            <person name="Rombauts S."/>
            <person name="Bouget F.Y."/>
            <person name="Carre I."/>
            <person name="Chateau A."/>
            <person name="Eyre-Walker A."/>
            <person name="Grimsley N."/>
            <person name="Moreau H."/>
            <person name="Piegu B."/>
            <person name="Rivals E."/>
            <person name="Schackwitz W."/>
            <person name="Van de Peer Y."/>
            <person name="Piganeau G."/>
        </authorList>
    </citation>
    <scope>NUCLEOTIDE SEQUENCE [LARGE SCALE GENOMIC DNA]</scope>
    <source>
        <strain evidence="15">OTTH 0595 / CCAP 157/2 / RCC745</strain>
    </source>
</reference>
<keyword evidence="6" id="KW-0479">Metal-binding</keyword>
<dbReference type="GO" id="GO:0008253">
    <property type="term" value="F:5'-nucleotidase activity"/>
    <property type="evidence" value="ECO:0007669"/>
    <property type="project" value="InterPro"/>
</dbReference>
<evidence type="ECO:0000256" key="3">
    <source>
        <dbReference type="ARBA" id="ARBA00011881"/>
    </source>
</evidence>
<evidence type="ECO:0000256" key="4">
    <source>
        <dbReference type="ARBA" id="ARBA00012894"/>
    </source>
</evidence>
<dbReference type="GO" id="GO:0071592">
    <property type="term" value="P:nicotinic acid riboside biosynthetic process"/>
    <property type="evidence" value="ECO:0007669"/>
    <property type="project" value="TreeGrafter"/>
</dbReference>
<evidence type="ECO:0000256" key="7">
    <source>
        <dbReference type="ARBA" id="ARBA00022741"/>
    </source>
</evidence>
<dbReference type="InParanoid" id="A0A090M811"/>
<organism evidence="14 15">
    <name type="scientific">Ostreococcus tauri</name>
    <name type="common">Marine green alga</name>
    <dbReference type="NCBI Taxonomy" id="70448"/>
    <lineage>
        <taxon>Eukaryota</taxon>
        <taxon>Viridiplantae</taxon>
        <taxon>Chlorophyta</taxon>
        <taxon>Mamiellophyceae</taxon>
        <taxon>Mamiellales</taxon>
        <taxon>Bathycoccaceae</taxon>
        <taxon>Ostreococcus</taxon>
    </lineage>
</organism>
<keyword evidence="8" id="KW-0378">Hydrolase</keyword>
<evidence type="ECO:0000313" key="15">
    <source>
        <dbReference type="Proteomes" id="UP000009170"/>
    </source>
</evidence>
<comment type="subunit">
    <text evidence="3">Homotetramer.</text>
</comment>
<feature type="compositionally biased region" description="Gly residues" evidence="13">
    <location>
        <begin position="58"/>
        <end position="83"/>
    </location>
</feature>
<dbReference type="PANTHER" id="PTHR28213">
    <property type="entry name" value="IMP-SPECIFIC 5'-NUCLEOTIDASE 1"/>
    <property type="match status" value="1"/>
</dbReference>
<evidence type="ECO:0000256" key="2">
    <source>
        <dbReference type="ARBA" id="ARBA00005307"/>
    </source>
</evidence>
<keyword evidence="9" id="KW-0067">ATP-binding</keyword>
<evidence type="ECO:0000256" key="8">
    <source>
        <dbReference type="ARBA" id="ARBA00022801"/>
    </source>
</evidence>
<dbReference type="PANTHER" id="PTHR28213:SF1">
    <property type="entry name" value="IMP-SPECIFIC 5'-NUCLEOTIDASE 1"/>
    <property type="match status" value="1"/>
</dbReference>
<evidence type="ECO:0000256" key="10">
    <source>
        <dbReference type="ARBA" id="ARBA00022842"/>
    </source>
</evidence>
<evidence type="ECO:0000256" key="11">
    <source>
        <dbReference type="ARBA" id="ARBA00023080"/>
    </source>
</evidence>
<dbReference type="Gene3D" id="3.30.1240.10">
    <property type="match status" value="1"/>
</dbReference>
<keyword evidence="7" id="KW-0547">Nucleotide-binding</keyword>
<evidence type="ECO:0000256" key="6">
    <source>
        <dbReference type="ARBA" id="ARBA00022723"/>
    </source>
</evidence>
<protein>
    <recommendedName>
        <fullName evidence="5">IMP-specific 5'-nucleotidase 1</fullName>
        <ecNumber evidence="4">3.1.3.99</ecNumber>
    </recommendedName>
</protein>
<dbReference type="GO" id="GO:0000287">
    <property type="term" value="F:magnesium ion binding"/>
    <property type="evidence" value="ECO:0007669"/>
    <property type="project" value="InterPro"/>
</dbReference>
<comment type="catalytic activity">
    <reaction evidence="12">
        <text>IMP + H2O = inosine + phosphate</text>
        <dbReference type="Rhea" id="RHEA:27718"/>
        <dbReference type="ChEBI" id="CHEBI:15377"/>
        <dbReference type="ChEBI" id="CHEBI:17596"/>
        <dbReference type="ChEBI" id="CHEBI:43474"/>
        <dbReference type="ChEBI" id="CHEBI:58053"/>
        <dbReference type="EC" id="3.1.3.99"/>
    </reaction>
</comment>
<name>A0A090M811_OSTTA</name>
<dbReference type="InterPro" id="IPR036412">
    <property type="entry name" value="HAD-like_sf"/>
</dbReference>
<comment type="similarity">
    <text evidence="2">Belongs to the ISN1 family.</text>
</comment>
<accession>A0A090M811</accession>
<dbReference type="OrthoDB" id="185373at2759"/>
<dbReference type="Gene3D" id="3.40.50.1000">
    <property type="entry name" value="HAD superfamily/HAD-like"/>
    <property type="match status" value="1"/>
</dbReference>
<dbReference type="AlphaFoldDB" id="A0A090M811"/>
<dbReference type="EMBL" id="CAID01000006">
    <property type="protein sequence ID" value="CEF98274.1"/>
    <property type="molecule type" value="Genomic_DNA"/>
</dbReference>
<dbReference type="Pfam" id="PF06437">
    <property type="entry name" value="ISN1"/>
    <property type="match status" value="1"/>
</dbReference>
<dbReference type="STRING" id="70448.A0A090M811"/>
<evidence type="ECO:0000313" key="14">
    <source>
        <dbReference type="EMBL" id="CEF98274.1"/>
    </source>
</evidence>
<dbReference type="GO" id="GO:0071590">
    <property type="term" value="P:nicotinamide riboside biosynthetic process"/>
    <property type="evidence" value="ECO:0007669"/>
    <property type="project" value="TreeGrafter"/>
</dbReference>
<dbReference type="InterPro" id="IPR009453">
    <property type="entry name" value="ISN1"/>
</dbReference>
<gene>
    <name evidence="14" type="ORF">OT_ostta06g01180</name>
</gene>
<dbReference type="SUPFAM" id="SSF56784">
    <property type="entry name" value="HAD-like"/>
    <property type="match status" value="1"/>
</dbReference>
<dbReference type="RefSeq" id="XP_003079741.2">
    <property type="nucleotide sequence ID" value="XM_003079693.2"/>
</dbReference>
<evidence type="ECO:0000256" key="1">
    <source>
        <dbReference type="ARBA" id="ARBA00001946"/>
    </source>
</evidence>
<dbReference type="InterPro" id="IPR023214">
    <property type="entry name" value="HAD_sf"/>
</dbReference>
<comment type="caution">
    <text evidence="14">The sequence shown here is derived from an EMBL/GenBank/DDBJ whole genome shotgun (WGS) entry which is preliminary data.</text>
</comment>
<dbReference type="KEGG" id="ota:OT_ostta06g01180"/>
<proteinExistence type="inferred from homology"/>
<dbReference type="GO" id="GO:0009117">
    <property type="term" value="P:nucleotide metabolic process"/>
    <property type="evidence" value="ECO:0007669"/>
    <property type="project" value="UniProtKB-KW"/>
</dbReference>
<reference evidence="15" key="1">
    <citation type="journal article" date="2006" name="Proc. Natl. Acad. Sci. U.S.A.">
        <title>Genome analysis of the smallest free-living eukaryote Ostreococcus tauri unveils many unique features.</title>
        <authorList>
            <person name="Derelle E."/>
            <person name="Ferraz C."/>
            <person name="Rombauts S."/>
            <person name="Rouze P."/>
            <person name="Worden A.Z."/>
            <person name="Robbens S."/>
            <person name="Partensky F."/>
            <person name="Degroeve S."/>
            <person name="Echeynie S."/>
            <person name="Cooke R."/>
            <person name="Saeys Y."/>
            <person name="Wuyts J."/>
            <person name="Jabbari K."/>
            <person name="Bowler C."/>
            <person name="Panaud O."/>
            <person name="Piegu B."/>
            <person name="Ball S.G."/>
            <person name="Ral J.-P."/>
            <person name="Bouget F.-Y."/>
            <person name="Piganeau G."/>
            <person name="De Baets B."/>
            <person name="Picard A."/>
            <person name="Delseny M."/>
            <person name="Demaille J."/>
            <person name="Van de Peer Y."/>
            <person name="Moreau H."/>
        </authorList>
    </citation>
    <scope>NUCLEOTIDE SEQUENCE [LARGE SCALE GENOMIC DNA]</scope>
    <source>
        <strain evidence="15">OTTH 0595 / CCAP 157/2 / RCC745</strain>
    </source>
</reference>
<feature type="region of interest" description="Disordered" evidence="13">
    <location>
        <begin position="1"/>
        <end position="92"/>
    </location>
</feature>
<dbReference type="GO" id="GO:0005524">
    <property type="term" value="F:ATP binding"/>
    <property type="evidence" value="ECO:0007669"/>
    <property type="project" value="UniProtKB-KW"/>
</dbReference>
<dbReference type="GeneID" id="9835434"/>
<keyword evidence="10" id="KW-0460">Magnesium</keyword>
<evidence type="ECO:0000256" key="5">
    <source>
        <dbReference type="ARBA" id="ARBA00015544"/>
    </source>
</evidence>
<evidence type="ECO:0000256" key="9">
    <source>
        <dbReference type="ARBA" id="ARBA00022840"/>
    </source>
</evidence>
<dbReference type="Proteomes" id="UP000009170">
    <property type="component" value="Unassembled WGS sequence"/>
</dbReference>
<keyword evidence="11" id="KW-0546">Nucleotide metabolism</keyword>
<sequence length="497" mass="55351">MATTMTGAMTPRARCLGGTRAMRGTNAPRGRRAGPPRGTGGTSTTRESDDASRAGTNGAEGGAWEGAGGSVTNGGRASGGGGKKSARGGEPDVGRAARYMRELIKNQVNANHLARAGSVTDSSVLRRKGRLKEQDALIEFIVDLHKTHTTEEVFQKVEAWIDEVLEVPKEKRRFSKLSRMVPQVGFFFHRLPLVKALREYDEFSQLSKRRYVLPNFAEVRHILNIAQVHASSKDVRLVTFDADGTLYADGMHFEDDNKMIERIMQFMELGVHVAIVTAAGYPGEPSKFEGRLKGLVDAFAAQKLPKEVREKFHVMGGECNYLLRVNDDYRLEFVPSSEWHTEHMYDWRDNEDVRQFLDRAEDFLTSYAKHLGVQVDVLRKEYAVGVIPQSDTIYENLEEIALACQAELSDSKIPFCAFNGGNDVFVDVGNKHIGLQALMKYLNVAGSQTLHVGDRFTLTGNDAKVREAASILWVASPDETTFFMRLLYRDILNARIL</sequence>
<dbReference type="EC" id="3.1.3.99" evidence="4"/>
<evidence type="ECO:0000256" key="13">
    <source>
        <dbReference type="SAM" id="MobiDB-lite"/>
    </source>
</evidence>
<evidence type="ECO:0000256" key="12">
    <source>
        <dbReference type="ARBA" id="ARBA00047413"/>
    </source>
</evidence>